<evidence type="ECO:0000313" key="9">
    <source>
        <dbReference type="Proteomes" id="UP000594262"/>
    </source>
</evidence>
<feature type="domain" description="MANSC" evidence="7">
    <location>
        <begin position="36"/>
        <end position="117"/>
    </location>
</feature>
<proteinExistence type="predicted"/>
<sequence>MQALFCVSLFFIIACVVSGEKFSWTSADAAAQADKTTCKPLQKYENAALKSTENAKDVQRTSLGAVDNAQVCGGLCCEMENCDLAEFNKLKQCYAVQCSNLKSCDIDSNGDATVLTFSRKTGADVWTRSFKAQASKPAAETAVGNQPSSPVVEQHPSNTVNGVQKSQIPDQDNASKKSEPEKSVMDIINDQQIAKIESLTKELEEAEKMEKEGASVNTNSKKDNIVEEQDDKLGSEISSITGQHYLKADDKDITSFQENDTSTAHSKHQHKRDVRHNLISPITIGAFTCMAVIAVSGFAMAIIKYKKERREGVDDKQTQSP</sequence>
<evidence type="ECO:0000256" key="6">
    <source>
        <dbReference type="SAM" id="SignalP"/>
    </source>
</evidence>
<comment type="subcellular location">
    <subcellularLocation>
        <location evidence="1">Membrane</location>
    </subcellularLocation>
</comment>
<dbReference type="InterPro" id="IPR013980">
    <property type="entry name" value="MANSC_dom"/>
</dbReference>
<reference evidence="8" key="1">
    <citation type="submission" date="2021-01" db="UniProtKB">
        <authorList>
            <consortium name="EnsemblMetazoa"/>
        </authorList>
    </citation>
    <scope>IDENTIFICATION</scope>
</reference>
<dbReference type="OrthoDB" id="5964257at2759"/>
<dbReference type="Pfam" id="PF23597">
    <property type="entry name" value="KIAA0319_N"/>
    <property type="match status" value="1"/>
</dbReference>
<name>A0A7M5XHS1_9CNID</name>
<feature type="signal peptide" evidence="6">
    <location>
        <begin position="1"/>
        <end position="19"/>
    </location>
</feature>
<dbReference type="GeneID" id="136814945"/>
<dbReference type="RefSeq" id="XP_066927473.1">
    <property type="nucleotide sequence ID" value="XM_067071372.1"/>
</dbReference>
<evidence type="ECO:0000256" key="4">
    <source>
        <dbReference type="SAM" id="MobiDB-lite"/>
    </source>
</evidence>
<dbReference type="GO" id="GO:0016020">
    <property type="term" value="C:membrane"/>
    <property type="evidence" value="ECO:0007669"/>
    <property type="project" value="UniProtKB-SubCell"/>
</dbReference>
<keyword evidence="2 5" id="KW-0472">Membrane</keyword>
<keyword evidence="6" id="KW-0732">Signal</keyword>
<dbReference type="EnsemblMetazoa" id="CLYHEMT022511.2">
    <property type="protein sequence ID" value="CLYHEMP022511.2"/>
    <property type="gene ID" value="CLYHEMG022511"/>
</dbReference>
<feature type="compositionally biased region" description="Basic and acidic residues" evidence="4">
    <location>
        <begin position="204"/>
        <end position="213"/>
    </location>
</feature>
<evidence type="ECO:0000256" key="1">
    <source>
        <dbReference type="ARBA" id="ARBA00004370"/>
    </source>
</evidence>
<feature type="region of interest" description="Disordered" evidence="4">
    <location>
        <begin position="135"/>
        <end position="190"/>
    </location>
</feature>
<evidence type="ECO:0000256" key="3">
    <source>
        <dbReference type="ARBA" id="ARBA00023180"/>
    </source>
</evidence>
<feature type="compositionally biased region" description="Polar residues" evidence="4">
    <location>
        <begin position="143"/>
        <end position="172"/>
    </location>
</feature>
<dbReference type="AlphaFoldDB" id="A0A7M5XHS1"/>
<protein>
    <recommendedName>
        <fullName evidence="7">MANSC domain-containing protein</fullName>
    </recommendedName>
</protein>
<organism evidence="8 9">
    <name type="scientific">Clytia hemisphaerica</name>
    <dbReference type="NCBI Taxonomy" id="252671"/>
    <lineage>
        <taxon>Eukaryota</taxon>
        <taxon>Metazoa</taxon>
        <taxon>Cnidaria</taxon>
        <taxon>Hydrozoa</taxon>
        <taxon>Hydroidolina</taxon>
        <taxon>Leptothecata</taxon>
        <taxon>Obeliida</taxon>
        <taxon>Clytiidae</taxon>
        <taxon>Clytia</taxon>
    </lineage>
</organism>
<keyword evidence="3" id="KW-0325">Glycoprotein</keyword>
<keyword evidence="9" id="KW-1185">Reference proteome</keyword>
<keyword evidence="5" id="KW-1133">Transmembrane helix</keyword>
<dbReference type="EnsemblMetazoa" id="CLYHEMT022511.1">
    <property type="protein sequence ID" value="CLYHEMP022511.1"/>
    <property type="gene ID" value="CLYHEMG022511"/>
</dbReference>
<feature type="compositionally biased region" description="Basic and acidic residues" evidence="4">
    <location>
        <begin position="173"/>
        <end position="184"/>
    </location>
</feature>
<feature type="transmembrane region" description="Helical" evidence="5">
    <location>
        <begin position="278"/>
        <end position="303"/>
    </location>
</feature>
<accession>A0A7M5XHS1</accession>
<evidence type="ECO:0000256" key="5">
    <source>
        <dbReference type="SAM" id="Phobius"/>
    </source>
</evidence>
<evidence type="ECO:0000313" key="8">
    <source>
        <dbReference type="EnsemblMetazoa" id="CLYHEMP022511.2"/>
    </source>
</evidence>
<evidence type="ECO:0000256" key="2">
    <source>
        <dbReference type="ARBA" id="ARBA00023136"/>
    </source>
</evidence>
<feature type="region of interest" description="Disordered" evidence="4">
    <location>
        <begin position="204"/>
        <end position="237"/>
    </location>
</feature>
<evidence type="ECO:0000259" key="7">
    <source>
        <dbReference type="Pfam" id="PF23597"/>
    </source>
</evidence>
<dbReference type="Proteomes" id="UP000594262">
    <property type="component" value="Unplaced"/>
</dbReference>
<feature type="chain" id="PRO_5036206791" description="MANSC domain-containing protein" evidence="6">
    <location>
        <begin position="20"/>
        <end position="321"/>
    </location>
</feature>
<keyword evidence="5" id="KW-0812">Transmembrane</keyword>